<dbReference type="OrthoDB" id="1904417at2"/>
<evidence type="ECO:0000313" key="3">
    <source>
        <dbReference type="Proteomes" id="UP000188879"/>
    </source>
</evidence>
<dbReference type="InterPro" id="IPR003779">
    <property type="entry name" value="CMD-like"/>
</dbReference>
<reference evidence="2 3" key="1">
    <citation type="submission" date="2016-10" db="EMBL/GenBank/DDBJ databases">
        <title>Draft Genome sequence of Roseomonas sp. strain M3.</title>
        <authorList>
            <person name="Subhash Y."/>
            <person name="Lee S."/>
        </authorList>
    </citation>
    <scope>NUCLEOTIDE SEQUENCE [LARGE SCALE GENOMIC DNA]</scope>
    <source>
        <strain evidence="2 3">M3</strain>
    </source>
</reference>
<protein>
    <recommendedName>
        <fullName evidence="1">Carboxymuconolactone decarboxylase-like domain-containing protein</fullName>
    </recommendedName>
</protein>
<accession>A0A1V2GX87</accession>
<keyword evidence="3" id="KW-1185">Reference proteome</keyword>
<dbReference type="GO" id="GO:0051920">
    <property type="term" value="F:peroxiredoxin activity"/>
    <property type="evidence" value="ECO:0007669"/>
    <property type="project" value="InterPro"/>
</dbReference>
<gene>
    <name evidence="2" type="ORF">BKE38_21710</name>
</gene>
<dbReference type="EMBL" id="MLCO01000241">
    <property type="protein sequence ID" value="ONG48652.1"/>
    <property type="molecule type" value="Genomic_DNA"/>
</dbReference>
<comment type="caution">
    <text evidence="2">The sequence shown here is derived from an EMBL/GenBank/DDBJ whole genome shotgun (WGS) entry which is preliminary data.</text>
</comment>
<dbReference type="Proteomes" id="UP000188879">
    <property type="component" value="Unassembled WGS sequence"/>
</dbReference>
<dbReference type="Gene3D" id="1.20.1290.10">
    <property type="entry name" value="AhpD-like"/>
    <property type="match status" value="1"/>
</dbReference>
<dbReference type="SUPFAM" id="SSF69118">
    <property type="entry name" value="AhpD-like"/>
    <property type="match status" value="1"/>
</dbReference>
<evidence type="ECO:0000259" key="1">
    <source>
        <dbReference type="Pfam" id="PF02627"/>
    </source>
</evidence>
<organism evidence="2 3">
    <name type="scientific">Teichococcus deserti</name>
    <dbReference type="NCBI Taxonomy" id="1817963"/>
    <lineage>
        <taxon>Bacteria</taxon>
        <taxon>Pseudomonadati</taxon>
        <taxon>Pseudomonadota</taxon>
        <taxon>Alphaproteobacteria</taxon>
        <taxon>Acetobacterales</taxon>
        <taxon>Roseomonadaceae</taxon>
        <taxon>Roseomonas</taxon>
    </lineage>
</organism>
<dbReference type="InterPro" id="IPR029032">
    <property type="entry name" value="AhpD-like"/>
</dbReference>
<feature type="domain" description="Carboxymuconolactone decarboxylase-like" evidence="1">
    <location>
        <begin position="41"/>
        <end position="112"/>
    </location>
</feature>
<proteinExistence type="predicted"/>
<dbReference type="Pfam" id="PF02627">
    <property type="entry name" value="CMD"/>
    <property type="match status" value="1"/>
</dbReference>
<dbReference type="AlphaFoldDB" id="A0A1V2GX87"/>
<evidence type="ECO:0000313" key="2">
    <source>
        <dbReference type="EMBL" id="ONG48652.1"/>
    </source>
</evidence>
<name>A0A1V2GX87_9PROT</name>
<dbReference type="RefSeq" id="WP_076959387.1">
    <property type="nucleotide sequence ID" value="NZ_MLCO01000241.1"/>
</dbReference>
<sequence length="151" mass="15695">MTDDEIAAAARQKGIDSFMATFGRVPENFRLMERHAPGAFAGYALMRDFVMRGPAAGGALDLKTKELIFALLDTVVGQTNGAKNHAAAAVKAGLTLPELAEGLVQTVMVGGITCWNLTGAEVLRHCETLGETVVDERKTPGGEAPPGGAAG</sequence>